<keyword evidence="3" id="KW-0540">Nuclease</keyword>
<evidence type="ECO:0000313" key="4">
    <source>
        <dbReference type="Proteomes" id="UP000725002"/>
    </source>
</evidence>
<dbReference type="CDD" id="cd09083">
    <property type="entry name" value="EEP-1"/>
    <property type="match status" value="1"/>
</dbReference>
<name>A0A940IJG8_9BACT</name>
<evidence type="ECO:0000313" key="3">
    <source>
        <dbReference type="EMBL" id="MBO8484480.1"/>
    </source>
</evidence>
<keyword evidence="3" id="KW-0255">Endonuclease</keyword>
<proteinExistence type="predicted"/>
<organism evidence="3 4">
    <name type="scientific">Candidatus Cryptobacteroides avicola</name>
    <dbReference type="NCBI Taxonomy" id="2840757"/>
    <lineage>
        <taxon>Bacteria</taxon>
        <taxon>Pseudomonadati</taxon>
        <taxon>Bacteroidota</taxon>
        <taxon>Bacteroidia</taxon>
        <taxon>Bacteroidales</taxon>
        <taxon>Candidatus Cryptobacteroides</taxon>
    </lineage>
</organism>
<evidence type="ECO:0000256" key="1">
    <source>
        <dbReference type="SAM" id="SignalP"/>
    </source>
</evidence>
<dbReference type="PANTHER" id="PTHR12121:SF36">
    <property type="entry name" value="ENDONUCLEASE_EXONUCLEASE_PHOSPHATASE DOMAIN-CONTAINING PROTEIN"/>
    <property type="match status" value="1"/>
</dbReference>
<dbReference type="EMBL" id="JADILV010000075">
    <property type="protein sequence ID" value="MBO8484480.1"/>
    <property type="molecule type" value="Genomic_DNA"/>
</dbReference>
<dbReference type="InterPro" id="IPR005135">
    <property type="entry name" value="Endo/exonuclease/phosphatase"/>
</dbReference>
<evidence type="ECO:0000259" key="2">
    <source>
        <dbReference type="Pfam" id="PF03372"/>
    </source>
</evidence>
<dbReference type="Pfam" id="PF03372">
    <property type="entry name" value="Exo_endo_phos"/>
    <property type="match status" value="1"/>
</dbReference>
<dbReference type="Proteomes" id="UP000725002">
    <property type="component" value="Unassembled WGS sequence"/>
</dbReference>
<keyword evidence="3" id="KW-0378">Hydrolase</keyword>
<dbReference type="PANTHER" id="PTHR12121">
    <property type="entry name" value="CARBON CATABOLITE REPRESSOR PROTEIN 4"/>
    <property type="match status" value="1"/>
</dbReference>
<sequence length="318" mass="35470">MKIFRILLTALAVLAFSSCKADPVINRVQGGDTDEGTETDKEANTLLVGSFNIRYYNTSDSYPWSARKDAVMAFINDRQPDFLGIQELRSSQAQDFVYELSDGYGYYDINRDTGTSISGSSGEGVGIIYKKDRFTVADKGFFWLAEPSDILPDKNSDGTYSSWHSACRRVVVWIKAVDKWHSDRTVWFFATHFDHKSIDARLNSSNLTVSKIKEITGISDLKGSDVPVFLVADFNCTFTSSELSPLKTAMNDARTTASSTEESQRTYNGFGESSGSIIDHIFYVGSVTADTYDVVTDDYGVAYISDHYPILMECTYDE</sequence>
<feature type="signal peptide" evidence="1">
    <location>
        <begin position="1"/>
        <end position="21"/>
    </location>
</feature>
<dbReference type="GO" id="GO:0000175">
    <property type="term" value="F:3'-5'-RNA exonuclease activity"/>
    <property type="evidence" value="ECO:0007669"/>
    <property type="project" value="TreeGrafter"/>
</dbReference>
<keyword evidence="1" id="KW-0732">Signal</keyword>
<dbReference type="AlphaFoldDB" id="A0A940IJG8"/>
<dbReference type="Gene3D" id="3.60.10.10">
    <property type="entry name" value="Endonuclease/exonuclease/phosphatase"/>
    <property type="match status" value="1"/>
</dbReference>
<reference evidence="3" key="1">
    <citation type="submission" date="2020-10" db="EMBL/GenBank/DDBJ databases">
        <authorList>
            <person name="Gilroy R."/>
        </authorList>
    </citation>
    <scope>NUCLEOTIDE SEQUENCE</scope>
    <source>
        <strain evidence="3">G3-8215</strain>
    </source>
</reference>
<dbReference type="GO" id="GO:0004519">
    <property type="term" value="F:endonuclease activity"/>
    <property type="evidence" value="ECO:0007669"/>
    <property type="project" value="UniProtKB-KW"/>
</dbReference>
<reference evidence="3" key="2">
    <citation type="journal article" date="2021" name="PeerJ">
        <title>Extensive microbial diversity within the chicken gut microbiome revealed by metagenomics and culture.</title>
        <authorList>
            <person name="Gilroy R."/>
            <person name="Ravi A."/>
            <person name="Getino M."/>
            <person name="Pursley I."/>
            <person name="Horton D.L."/>
            <person name="Alikhan N.F."/>
            <person name="Baker D."/>
            <person name="Gharbi K."/>
            <person name="Hall N."/>
            <person name="Watson M."/>
            <person name="Adriaenssens E.M."/>
            <person name="Foster-Nyarko E."/>
            <person name="Jarju S."/>
            <person name="Secka A."/>
            <person name="Antonio M."/>
            <person name="Oren A."/>
            <person name="Chaudhuri R.R."/>
            <person name="La Ragione R."/>
            <person name="Hildebrand F."/>
            <person name="Pallen M.J."/>
        </authorList>
    </citation>
    <scope>NUCLEOTIDE SEQUENCE</scope>
    <source>
        <strain evidence="3">G3-8215</strain>
    </source>
</reference>
<comment type="caution">
    <text evidence="3">The sequence shown here is derived from an EMBL/GenBank/DDBJ whole genome shotgun (WGS) entry which is preliminary data.</text>
</comment>
<dbReference type="PROSITE" id="PS51257">
    <property type="entry name" value="PROKAR_LIPOPROTEIN"/>
    <property type="match status" value="1"/>
</dbReference>
<feature type="domain" description="Endonuclease/exonuclease/phosphatase" evidence="2">
    <location>
        <begin position="50"/>
        <end position="307"/>
    </location>
</feature>
<protein>
    <submittedName>
        <fullName evidence="3">Endonuclease/exonuclease/phosphatase family protein</fullName>
    </submittedName>
</protein>
<dbReference type="InterPro" id="IPR036691">
    <property type="entry name" value="Endo/exonu/phosph_ase_sf"/>
</dbReference>
<dbReference type="SUPFAM" id="SSF56219">
    <property type="entry name" value="DNase I-like"/>
    <property type="match status" value="1"/>
</dbReference>
<feature type="chain" id="PRO_5037428744" evidence="1">
    <location>
        <begin position="22"/>
        <end position="318"/>
    </location>
</feature>
<accession>A0A940IJG8</accession>
<dbReference type="InterPro" id="IPR050410">
    <property type="entry name" value="CCR4/nocturin_mRNA_transcr"/>
</dbReference>
<gene>
    <name evidence="3" type="ORF">IAB75_10285</name>
</gene>